<evidence type="ECO:0000313" key="1">
    <source>
        <dbReference type="EMBL" id="TQJ04523.1"/>
    </source>
</evidence>
<sequence>MSDPIKIFDEFHCDVPAMFRAAGIPGDPELESPQFFLW</sequence>
<keyword evidence="2" id="KW-1185">Reference proteome</keyword>
<dbReference type="Proteomes" id="UP000320876">
    <property type="component" value="Unassembled WGS sequence"/>
</dbReference>
<dbReference type="AlphaFoldDB" id="A0A542DN58"/>
<protein>
    <submittedName>
        <fullName evidence="1">Uncharacterized protein</fullName>
    </submittedName>
</protein>
<organism evidence="1 2">
    <name type="scientific">Amycolatopsis cihanbeyliensis</name>
    <dbReference type="NCBI Taxonomy" id="1128664"/>
    <lineage>
        <taxon>Bacteria</taxon>
        <taxon>Bacillati</taxon>
        <taxon>Actinomycetota</taxon>
        <taxon>Actinomycetes</taxon>
        <taxon>Pseudonocardiales</taxon>
        <taxon>Pseudonocardiaceae</taxon>
        <taxon>Amycolatopsis</taxon>
    </lineage>
</organism>
<comment type="caution">
    <text evidence="1">The sequence shown here is derived from an EMBL/GenBank/DDBJ whole genome shotgun (WGS) entry which is preliminary data.</text>
</comment>
<evidence type="ECO:0000313" key="2">
    <source>
        <dbReference type="Proteomes" id="UP000320876"/>
    </source>
</evidence>
<dbReference type="EMBL" id="VFML01000001">
    <property type="protein sequence ID" value="TQJ04523.1"/>
    <property type="molecule type" value="Genomic_DNA"/>
</dbReference>
<name>A0A542DN58_AMYCI</name>
<accession>A0A542DN58</accession>
<proteinExistence type="predicted"/>
<gene>
    <name evidence="1" type="ORF">FB471_4321</name>
</gene>
<reference evidence="1 2" key="1">
    <citation type="submission" date="2019-06" db="EMBL/GenBank/DDBJ databases">
        <title>Sequencing the genomes of 1000 actinobacteria strains.</title>
        <authorList>
            <person name="Klenk H.-P."/>
        </authorList>
    </citation>
    <scope>NUCLEOTIDE SEQUENCE [LARGE SCALE GENOMIC DNA]</scope>
    <source>
        <strain evidence="1 2">DSM 45679</strain>
    </source>
</reference>